<protein>
    <submittedName>
        <fullName evidence="1">Uncharacterized protein</fullName>
    </submittedName>
</protein>
<gene>
    <name evidence="1" type="ORF">S03H2_30027</name>
</gene>
<organism evidence="1">
    <name type="scientific">marine sediment metagenome</name>
    <dbReference type="NCBI Taxonomy" id="412755"/>
    <lineage>
        <taxon>unclassified sequences</taxon>
        <taxon>metagenomes</taxon>
        <taxon>ecological metagenomes</taxon>
    </lineage>
</organism>
<feature type="non-terminal residue" evidence="1">
    <location>
        <position position="1"/>
    </location>
</feature>
<proteinExistence type="predicted"/>
<dbReference type="EMBL" id="BARU01018150">
    <property type="protein sequence ID" value="GAH53084.1"/>
    <property type="molecule type" value="Genomic_DNA"/>
</dbReference>
<sequence length="117" mass="13113">AVLSILPEKYKVPAVDGVIKKRAIRPSRLRMILGDPSEAVESSKIMSLLDQIFHIVEIRPYQGAILHPLFDGIASNFLSEDKQTQRYLRLCFEIEDLSAAAGEIQSDFALAVCRKKN</sequence>
<comment type="caution">
    <text evidence="1">The sequence shown here is derived from an EMBL/GenBank/DDBJ whole genome shotgun (WGS) entry which is preliminary data.</text>
</comment>
<evidence type="ECO:0000313" key="1">
    <source>
        <dbReference type="EMBL" id="GAH53084.1"/>
    </source>
</evidence>
<dbReference type="AlphaFoldDB" id="X1HGZ1"/>
<accession>X1HGZ1</accession>
<reference evidence="1" key="1">
    <citation type="journal article" date="2014" name="Front. Microbiol.">
        <title>High frequency of phylogenetically diverse reductive dehalogenase-homologous genes in deep subseafloor sedimentary metagenomes.</title>
        <authorList>
            <person name="Kawai M."/>
            <person name="Futagami T."/>
            <person name="Toyoda A."/>
            <person name="Takaki Y."/>
            <person name="Nishi S."/>
            <person name="Hori S."/>
            <person name="Arai W."/>
            <person name="Tsubouchi T."/>
            <person name="Morono Y."/>
            <person name="Uchiyama I."/>
            <person name="Ito T."/>
            <person name="Fujiyama A."/>
            <person name="Inagaki F."/>
            <person name="Takami H."/>
        </authorList>
    </citation>
    <scope>NUCLEOTIDE SEQUENCE</scope>
    <source>
        <strain evidence="1">Expedition CK06-06</strain>
    </source>
</reference>
<name>X1HGZ1_9ZZZZ</name>